<name>A0ABT9XTK8_9BACI</name>
<dbReference type="Proteomes" id="UP001224122">
    <property type="component" value="Unassembled WGS sequence"/>
</dbReference>
<organism evidence="1 2">
    <name type="scientific">Neobacillus ginsengisoli</name>
    <dbReference type="NCBI Taxonomy" id="904295"/>
    <lineage>
        <taxon>Bacteria</taxon>
        <taxon>Bacillati</taxon>
        <taxon>Bacillota</taxon>
        <taxon>Bacilli</taxon>
        <taxon>Bacillales</taxon>
        <taxon>Bacillaceae</taxon>
        <taxon>Neobacillus</taxon>
    </lineage>
</organism>
<keyword evidence="2" id="KW-1185">Reference proteome</keyword>
<evidence type="ECO:0000313" key="1">
    <source>
        <dbReference type="EMBL" id="MDQ0198267.1"/>
    </source>
</evidence>
<accession>A0ABT9XTK8</accession>
<gene>
    <name evidence="1" type="ORF">J2S10_001408</name>
</gene>
<comment type="caution">
    <text evidence="1">The sequence shown here is derived from an EMBL/GenBank/DDBJ whole genome shotgun (WGS) entry which is preliminary data.</text>
</comment>
<reference evidence="1 2" key="1">
    <citation type="submission" date="2023-07" db="EMBL/GenBank/DDBJ databases">
        <title>Genomic Encyclopedia of Type Strains, Phase IV (KMG-IV): sequencing the most valuable type-strain genomes for metagenomic binning, comparative biology and taxonomic classification.</title>
        <authorList>
            <person name="Goeker M."/>
        </authorList>
    </citation>
    <scope>NUCLEOTIDE SEQUENCE [LARGE SCALE GENOMIC DNA]</scope>
    <source>
        <strain evidence="1 2">DSM 27594</strain>
    </source>
</reference>
<sequence length="47" mass="5743">MFQMIAQILSHINNRFEHIFLALEIRIILMLPFYKLPHTKRVISYLE</sequence>
<proteinExistence type="predicted"/>
<dbReference type="EMBL" id="JAUSTW010000002">
    <property type="protein sequence ID" value="MDQ0198267.1"/>
    <property type="molecule type" value="Genomic_DNA"/>
</dbReference>
<protein>
    <submittedName>
        <fullName evidence="1">Uncharacterized protein</fullName>
    </submittedName>
</protein>
<evidence type="ECO:0000313" key="2">
    <source>
        <dbReference type="Proteomes" id="UP001224122"/>
    </source>
</evidence>